<protein>
    <submittedName>
        <fullName evidence="2">Uncharacterized protein</fullName>
    </submittedName>
</protein>
<organism evidence="2 3">
    <name type="scientific">Aspergillus tanneri</name>
    <dbReference type="NCBI Taxonomy" id="1220188"/>
    <lineage>
        <taxon>Eukaryota</taxon>
        <taxon>Fungi</taxon>
        <taxon>Dikarya</taxon>
        <taxon>Ascomycota</taxon>
        <taxon>Pezizomycotina</taxon>
        <taxon>Eurotiomycetes</taxon>
        <taxon>Eurotiomycetidae</taxon>
        <taxon>Eurotiales</taxon>
        <taxon>Aspergillaceae</taxon>
        <taxon>Aspergillus</taxon>
        <taxon>Aspergillus subgen. Circumdati</taxon>
    </lineage>
</organism>
<dbReference type="Proteomes" id="UP000324241">
    <property type="component" value="Unassembled WGS sequence"/>
</dbReference>
<dbReference type="RefSeq" id="XP_033432227.1">
    <property type="nucleotide sequence ID" value="XM_033566470.1"/>
</dbReference>
<dbReference type="GeneID" id="54324477"/>
<evidence type="ECO:0000313" key="1">
    <source>
        <dbReference type="EMBL" id="KAA8652866.1"/>
    </source>
</evidence>
<gene>
    <name evidence="1" type="ORF">ATNIH1004_001775</name>
    <name evidence="2" type="ORF">EYZ11_003137</name>
</gene>
<proteinExistence type="predicted"/>
<accession>A0A4V3UQ78</accession>
<reference evidence="2 3" key="1">
    <citation type="submission" date="2019-03" db="EMBL/GenBank/DDBJ databases">
        <title>The genome sequence of a newly discovered highly antifungal drug resistant Aspergillus species, Aspergillus tanneri NIH 1004.</title>
        <authorList>
            <person name="Mounaud S."/>
            <person name="Singh I."/>
            <person name="Joardar V."/>
            <person name="Pakala S."/>
            <person name="Pakala S."/>
            <person name="Venepally P."/>
            <person name="Hoover J."/>
            <person name="Nierman W."/>
            <person name="Chung J."/>
            <person name="Losada L."/>
        </authorList>
    </citation>
    <scope>NUCLEOTIDE SEQUENCE [LARGE SCALE GENOMIC DNA]</scope>
    <source>
        <strain evidence="2 3">NIH1004</strain>
    </source>
</reference>
<sequence>MKFSEDSSDLAGSSGFPQSVLQQLIDEISHYDLEDAIRAIVELVPDLKTSISPAGMRLITHPAYDGFGNLDTLGRLYLQCGSRCTAQHATFDTRLLHATLDPIMASLYNASEDERRSGINAGTIILPAVSERGCACCRGDPDALILAGFVYNEALFFEEEEYRRFWGDEESVGTMYQWNDGVRSRPWLQASKEQVERIRQQNVAPGIQATT</sequence>
<evidence type="ECO:0000313" key="2">
    <source>
        <dbReference type="EMBL" id="THC97364.1"/>
    </source>
</evidence>
<dbReference type="AlphaFoldDB" id="A0A4V3UQ78"/>
<dbReference type="EMBL" id="SOSA01000077">
    <property type="protein sequence ID" value="THC97364.1"/>
    <property type="molecule type" value="Genomic_DNA"/>
</dbReference>
<dbReference type="VEuPathDB" id="FungiDB:EYZ11_003137"/>
<name>A0A4V3UQ78_9EURO</name>
<dbReference type="Proteomes" id="UP000308092">
    <property type="component" value="Unassembled WGS sequence"/>
</dbReference>
<reference evidence="1 4" key="2">
    <citation type="submission" date="2019-08" db="EMBL/GenBank/DDBJ databases">
        <title>The genome sequence of a newly discovered highly antifungal drug resistant Aspergillus species, Aspergillus tanneri NIH 1004.</title>
        <authorList>
            <person name="Mounaud S."/>
            <person name="Singh I."/>
            <person name="Joardar V."/>
            <person name="Pakala S."/>
            <person name="Pakala S."/>
            <person name="Venepally P."/>
            <person name="Chung J.K."/>
            <person name="Losada L."/>
            <person name="Nierman W.C."/>
        </authorList>
    </citation>
    <scope>NUCLEOTIDE SEQUENCE [LARGE SCALE GENOMIC DNA]</scope>
    <source>
        <strain evidence="1 4">NIH1004</strain>
    </source>
</reference>
<dbReference type="EMBL" id="QUQM01000002">
    <property type="protein sequence ID" value="KAA8652866.1"/>
    <property type="molecule type" value="Genomic_DNA"/>
</dbReference>
<comment type="caution">
    <text evidence="2">The sequence shown here is derived from an EMBL/GenBank/DDBJ whole genome shotgun (WGS) entry which is preliminary data.</text>
</comment>
<keyword evidence="3" id="KW-1185">Reference proteome</keyword>
<evidence type="ECO:0000313" key="4">
    <source>
        <dbReference type="Proteomes" id="UP000324241"/>
    </source>
</evidence>
<evidence type="ECO:0000313" key="3">
    <source>
        <dbReference type="Proteomes" id="UP000308092"/>
    </source>
</evidence>
<dbReference type="OrthoDB" id="4475425at2759"/>